<accession>A0A1T4YTV6</accession>
<dbReference type="Proteomes" id="UP000190774">
    <property type="component" value="Unassembled WGS sequence"/>
</dbReference>
<dbReference type="OrthoDB" id="196749at2"/>
<keyword evidence="3 6" id="KW-0812">Transmembrane</keyword>
<evidence type="ECO:0000256" key="3">
    <source>
        <dbReference type="ARBA" id="ARBA00022692"/>
    </source>
</evidence>
<name>A0A1T4YTV6_9BACT</name>
<proteinExistence type="predicted"/>
<evidence type="ECO:0000256" key="6">
    <source>
        <dbReference type="SAM" id="Phobius"/>
    </source>
</evidence>
<comment type="subcellular location">
    <subcellularLocation>
        <location evidence="1">Cell membrane</location>
        <topology evidence="1">Multi-pass membrane protein</topology>
    </subcellularLocation>
</comment>
<sequence>MANSPEEIHKAVRNIIIIGLILGGCTIATVLLSYYEFPTHSINIIVGMILATIKAAFVALIFMHLNHEAKLIYKILAFTVAFAAALFLLFVFSSHDPLVFSGFYESNQ</sequence>
<dbReference type="RefSeq" id="WP_078815241.1">
    <property type="nucleotide sequence ID" value="NZ_FUYE01000017.1"/>
</dbReference>
<feature type="transmembrane region" description="Helical" evidence="6">
    <location>
        <begin position="41"/>
        <end position="63"/>
    </location>
</feature>
<dbReference type="STRING" id="48467.SAMN02745166_04084"/>
<evidence type="ECO:0000313" key="8">
    <source>
        <dbReference type="Proteomes" id="UP000190774"/>
    </source>
</evidence>
<feature type="transmembrane region" description="Helical" evidence="6">
    <location>
        <begin position="12"/>
        <end position="35"/>
    </location>
</feature>
<dbReference type="InterPro" id="IPR005171">
    <property type="entry name" value="Cyt_c_oxidase_su4_prok"/>
</dbReference>
<evidence type="ECO:0000313" key="7">
    <source>
        <dbReference type="EMBL" id="SKB04675.1"/>
    </source>
</evidence>
<dbReference type="GO" id="GO:0005886">
    <property type="term" value="C:plasma membrane"/>
    <property type="evidence" value="ECO:0007669"/>
    <property type="project" value="UniProtKB-SubCell"/>
</dbReference>
<protein>
    <submittedName>
        <fullName evidence="7">Cytochrome C oxidase subunit IV</fullName>
    </submittedName>
</protein>
<keyword evidence="2" id="KW-1003">Cell membrane</keyword>
<dbReference type="Pfam" id="PF03626">
    <property type="entry name" value="COX4_pro"/>
    <property type="match status" value="1"/>
</dbReference>
<gene>
    <name evidence="7" type="ORF">SAMN02745166_04084</name>
</gene>
<evidence type="ECO:0000256" key="5">
    <source>
        <dbReference type="ARBA" id="ARBA00023136"/>
    </source>
</evidence>
<keyword evidence="5 6" id="KW-0472">Membrane</keyword>
<keyword evidence="4 6" id="KW-1133">Transmembrane helix</keyword>
<dbReference type="EMBL" id="FUYE01000017">
    <property type="protein sequence ID" value="SKB04675.1"/>
    <property type="molecule type" value="Genomic_DNA"/>
</dbReference>
<feature type="transmembrane region" description="Helical" evidence="6">
    <location>
        <begin position="75"/>
        <end position="93"/>
    </location>
</feature>
<keyword evidence="8" id="KW-1185">Reference proteome</keyword>
<evidence type="ECO:0000256" key="2">
    <source>
        <dbReference type="ARBA" id="ARBA00022475"/>
    </source>
</evidence>
<evidence type="ECO:0000256" key="1">
    <source>
        <dbReference type="ARBA" id="ARBA00004651"/>
    </source>
</evidence>
<reference evidence="8" key="1">
    <citation type="submission" date="2017-02" db="EMBL/GenBank/DDBJ databases">
        <authorList>
            <person name="Varghese N."/>
            <person name="Submissions S."/>
        </authorList>
    </citation>
    <scope>NUCLEOTIDE SEQUENCE [LARGE SCALE GENOMIC DNA]</scope>
    <source>
        <strain evidence="8">ATCC 700200</strain>
    </source>
</reference>
<evidence type="ECO:0000256" key="4">
    <source>
        <dbReference type="ARBA" id="ARBA00022989"/>
    </source>
</evidence>
<dbReference type="AlphaFoldDB" id="A0A1T4YTV6"/>
<organism evidence="7 8">
    <name type="scientific">Prosthecobacter debontii</name>
    <dbReference type="NCBI Taxonomy" id="48467"/>
    <lineage>
        <taxon>Bacteria</taxon>
        <taxon>Pseudomonadati</taxon>
        <taxon>Verrucomicrobiota</taxon>
        <taxon>Verrucomicrobiia</taxon>
        <taxon>Verrucomicrobiales</taxon>
        <taxon>Verrucomicrobiaceae</taxon>
        <taxon>Prosthecobacter</taxon>
    </lineage>
</organism>